<dbReference type="InterPro" id="IPR006249">
    <property type="entry name" value="Aconitase/IRP2"/>
</dbReference>
<dbReference type="Pfam" id="PF00330">
    <property type="entry name" value="Aconitase"/>
    <property type="match status" value="1"/>
</dbReference>
<dbReference type="Pfam" id="PF00694">
    <property type="entry name" value="Aconitase_C"/>
    <property type="match status" value="1"/>
</dbReference>
<dbReference type="RefSeq" id="WP_381490504.1">
    <property type="nucleotide sequence ID" value="NZ_JBHTIK010000005.1"/>
</dbReference>
<feature type="domain" description="Aconitase A/isopropylmalate dehydratase small subunit swivel" evidence="11">
    <location>
        <begin position="658"/>
        <end position="782"/>
    </location>
</feature>
<keyword evidence="4 9" id="KW-0004">4Fe-4S</keyword>
<comment type="function">
    <text evidence="9">Catalyzes the isomerization of citrate to isocitrate via cis-aconitate.</text>
</comment>
<evidence type="ECO:0000256" key="4">
    <source>
        <dbReference type="ARBA" id="ARBA00022485"/>
    </source>
</evidence>
<accession>A0ABW3C5H6</accession>
<dbReference type="EC" id="4.2.1.3" evidence="9"/>
<comment type="catalytic activity">
    <reaction evidence="8 9">
        <text>citrate = D-threo-isocitrate</text>
        <dbReference type="Rhea" id="RHEA:10336"/>
        <dbReference type="ChEBI" id="CHEBI:15562"/>
        <dbReference type="ChEBI" id="CHEBI:16947"/>
        <dbReference type="EC" id="4.2.1.3"/>
    </reaction>
</comment>
<keyword evidence="9 12" id="KW-0456">Lyase</keyword>
<comment type="caution">
    <text evidence="12">The sequence shown here is derived from an EMBL/GenBank/DDBJ whole genome shotgun (WGS) entry which is preliminary data.</text>
</comment>
<dbReference type="InterPro" id="IPR018136">
    <property type="entry name" value="Aconitase_4Fe-4S_BS"/>
</dbReference>
<feature type="domain" description="Aconitase/3-isopropylmalate dehydratase large subunit alpha/beta/alpha" evidence="10">
    <location>
        <begin position="64"/>
        <end position="533"/>
    </location>
</feature>
<evidence type="ECO:0000256" key="9">
    <source>
        <dbReference type="RuleBase" id="RU361275"/>
    </source>
</evidence>
<comment type="cofactor">
    <cofactor evidence="1">
        <name>[4Fe-4S] cluster</name>
        <dbReference type="ChEBI" id="CHEBI:49883"/>
    </cofactor>
</comment>
<reference evidence="13" key="1">
    <citation type="journal article" date="2019" name="Int. J. Syst. Evol. Microbiol.">
        <title>The Global Catalogue of Microorganisms (GCM) 10K type strain sequencing project: providing services to taxonomists for standard genome sequencing and annotation.</title>
        <authorList>
            <consortium name="The Broad Institute Genomics Platform"/>
            <consortium name="The Broad Institute Genome Sequencing Center for Infectious Disease"/>
            <person name="Wu L."/>
            <person name="Ma J."/>
        </authorList>
    </citation>
    <scope>NUCLEOTIDE SEQUENCE [LARGE SCALE GENOMIC DNA]</scope>
    <source>
        <strain evidence="13">CCUG 52537</strain>
    </source>
</reference>
<dbReference type="PRINTS" id="PR00415">
    <property type="entry name" value="ACONITASE"/>
</dbReference>
<name>A0ABW3C5H6_SPHXN</name>
<gene>
    <name evidence="12" type="primary">acnA</name>
    <name evidence="12" type="ORF">ACFQ00_11295</name>
</gene>
<dbReference type="Proteomes" id="UP001597124">
    <property type="component" value="Unassembled WGS sequence"/>
</dbReference>
<keyword evidence="6 9" id="KW-0408">Iron</keyword>
<keyword evidence="7 9" id="KW-0411">Iron-sulfur</keyword>
<dbReference type="NCBIfam" id="NF006757">
    <property type="entry name" value="PRK09277.1"/>
    <property type="match status" value="1"/>
</dbReference>
<dbReference type="SUPFAM" id="SSF52016">
    <property type="entry name" value="LeuD/IlvD-like"/>
    <property type="match status" value="1"/>
</dbReference>
<dbReference type="Gene3D" id="6.10.190.10">
    <property type="match status" value="1"/>
</dbReference>
<dbReference type="NCBIfam" id="TIGR01341">
    <property type="entry name" value="aconitase_1"/>
    <property type="match status" value="1"/>
</dbReference>
<dbReference type="Gene3D" id="3.20.19.10">
    <property type="entry name" value="Aconitase, domain 4"/>
    <property type="match status" value="1"/>
</dbReference>
<evidence type="ECO:0000256" key="7">
    <source>
        <dbReference type="ARBA" id="ARBA00023014"/>
    </source>
</evidence>
<dbReference type="PROSITE" id="PS00450">
    <property type="entry name" value="ACONITASE_1"/>
    <property type="match status" value="1"/>
</dbReference>
<dbReference type="InterPro" id="IPR001030">
    <property type="entry name" value="Acoase/IPM_deHydtase_lsu_aba"/>
</dbReference>
<dbReference type="InterPro" id="IPR015928">
    <property type="entry name" value="Aconitase/3IPM_dehydase_swvl"/>
</dbReference>
<dbReference type="InterPro" id="IPR000573">
    <property type="entry name" value="AconitaseA/IPMdHydase_ssu_swvl"/>
</dbReference>
<comment type="pathway">
    <text evidence="2">Carbohydrate metabolism; tricarboxylic acid cycle; isocitrate from oxaloacetate: step 2/2.</text>
</comment>
<evidence type="ECO:0000256" key="3">
    <source>
        <dbReference type="ARBA" id="ARBA00007185"/>
    </source>
</evidence>
<evidence type="ECO:0000256" key="6">
    <source>
        <dbReference type="ARBA" id="ARBA00023004"/>
    </source>
</evidence>
<dbReference type="PANTHER" id="PTHR11670">
    <property type="entry name" value="ACONITASE/IRON-RESPONSIVE ELEMENT FAMILY MEMBER"/>
    <property type="match status" value="1"/>
</dbReference>
<evidence type="ECO:0000256" key="2">
    <source>
        <dbReference type="ARBA" id="ARBA00004717"/>
    </source>
</evidence>
<dbReference type="InterPro" id="IPR015931">
    <property type="entry name" value="Acnase/IPM_dHydase_lsu_aba_1/3"/>
</dbReference>
<evidence type="ECO:0000256" key="8">
    <source>
        <dbReference type="ARBA" id="ARBA00023501"/>
    </source>
</evidence>
<dbReference type="InterPro" id="IPR036008">
    <property type="entry name" value="Aconitase_4Fe-4S_dom"/>
</dbReference>
<dbReference type="EMBL" id="JBHTIK010000005">
    <property type="protein sequence ID" value="MFD0848911.1"/>
    <property type="molecule type" value="Genomic_DNA"/>
</dbReference>
<organism evidence="12 13">
    <name type="scientific">Sphingosinicella xenopeptidilytica</name>
    <dbReference type="NCBI Taxonomy" id="364098"/>
    <lineage>
        <taxon>Bacteria</taxon>
        <taxon>Pseudomonadati</taxon>
        <taxon>Pseudomonadota</taxon>
        <taxon>Alphaproteobacteria</taxon>
        <taxon>Sphingomonadales</taxon>
        <taxon>Sphingosinicellaceae</taxon>
        <taxon>Sphingosinicella</taxon>
    </lineage>
</organism>
<evidence type="ECO:0000259" key="10">
    <source>
        <dbReference type="Pfam" id="PF00330"/>
    </source>
</evidence>
<evidence type="ECO:0000256" key="1">
    <source>
        <dbReference type="ARBA" id="ARBA00001966"/>
    </source>
</evidence>
<evidence type="ECO:0000313" key="12">
    <source>
        <dbReference type="EMBL" id="MFD0848911.1"/>
    </source>
</evidence>
<dbReference type="Gene3D" id="3.30.499.10">
    <property type="entry name" value="Aconitase, domain 3"/>
    <property type="match status" value="2"/>
</dbReference>
<keyword evidence="5" id="KW-0479">Metal-binding</keyword>
<dbReference type="SUPFAM" id="SSF53732">
    <property type="entry name" value="Aconitase iron-sulfur domain"/>
    <property type="match status" value="1"/>
</dbReference>
<dbReference type="NCBIfam" id="NF009520">
    <property type="entry name" value="PRK12881.1"/>
    <property type="match status" value="1"/>
</dbReference>
<proteinExistence type="inferred from homology"/>
<sequence>MAGLPDAGPETPWSRLGGESRARLARLPRALAILLENILAHEPDIAPYVRLFDAWLDGDETPAEIPFRPSRILLQDTAGVAALADLAALRDHHVAAGGKPEGVDAAIPIDLVIDHSVRVDHSGTPDALARNLALEYERNAERYSFFKWAQRSFPRLSVVPPGHGICHQINLEQLSEIAAPLPNRPDWIGAQAVIGTDSHTTMVNALGILGWGVGGIEAEMAALGHPLPVELPKVREVRLTGKAREGVTATDIALHVTAQLRQAGVVDQIVEFGGDALGTLSLPDRAAIANMCPEYGATAALMPIDEITLAYLAAMGRNAEAVARYRTYAKATGLWHDAYPERRYSRSIEIALDELEPVLAGPHRPQQLHGLSDVPRSLREAFAGIATPVDRETCGDGAVAIAAITSCTNTANPHLMIAAGLLARNAVARGLSVPPWVKTSLAPGSRHIAEMLRLSGLQPSLDALGFHVVGFGCTTCVGNSGDLKPAARAARDPATLLAALLSGNRNFENRVHSDIRANYLASPPLVVAGALAGNLLIDLASEPLGHDTQGTPVMLRDIWPDAREIAATVEQASAAMQSTGASSVNDDAWQALPFNEAPCFAWNADSTFIQRPPFFEGSEAPVRGDILDARPLLYLGDDVTTDHISPIGRIAPASPAGAYLQAQGALPARLGSYGDRRANHHVMLRGTFDNARLQNALAETTGNSTVDPEGANVSVFDAAMRFAARGTPMVIVAGRNYGTGSARDWAAKGTALLGVRAVIARSFERIHRANLVAMGVLPIVVASTEPLPDITAETRISILGIGTLSPAQPALTLRLIAPDGSETIHPARADIRSQSQFALLAGGGLFALLKARYGRESTPH</sequence>
<evidence type="ECO:0000313" key="13">
    <source>
        <dbReference type="Proteomes" id="UP001597124"/>
    </source>
</evidence>
<evidence type="ECO:0000256" key="5">
    <source>
        <dbReference type="ARBA" id="ARBA00022723"/>
    </source>
</evidence>
<evidence type="ECO:0000259" key="11">
    <source>
        <dbReference type="Pfam" id="PF00694"/>
    </source>
</evidence>
<comment type="similarity">
    <text evidence="3 9">Belongs to the aconitase/IPM isomerase family.</text>
</comment>
<keyword evidence="13" id="KW-1185">Reference proteome</keyword>
<dbReference type="PROSITE" id="PS01244">
    <property type="entry name" value="ACONITASE_2"/>
    <property type="match status" value="1"/>
</dbReference>
<dbReference type="GO" id="GO:0003994">
    <property type="term" value="F:aconitate hydratase activity"/>
    <property type="evidence" value="ECO:0007669"/>
    <property type="project" value="UniProtKB-EC"/>
</dbReference>
<protein>
    <recommendedName>
        <fullName evidence="9">Aconitate hydratase</fullName>
        <shortName evidence="9">Aconitase</shortName>
        <ecNumber evidence="9">4.2.1.3</ecNumber>
    </recommendedName>
</protein>